<dbReference type="EMBL" id="CP119880">
    <property type="protein sequence ID" value="WFD36034.1"/>
    <property type="molecule type" value="Genomic_DNA"/>
</dbReference>
<evidence type="ECO:0008006" key="4">
    <source>
        <dbReference type="Google" id="ProtNLM"/>
    </source>
</evidence>
<accession>A0AAF0EWW8</accession>
<evidence type="ECO:0000256" key="1">
    <source>
        <dbReference type="SAM" id="MobiDB-lite"/>
    </source>
</evidence>
<reference evidence="2" key="1">
    <citation type="submission" date="2023-03" db="EMBL/GenBank/DDBJ databases">
        <title>Mating type loci evolution in Malassezia.</title>
        <authorList>
            <person name="Coelho M.A."/>
        </authorList>
    </citation>
    <scope>NUCLEOTIDE SEQUENCE</scope>
    <source>
        <strain evidence="2">CBS 11721</strain>
    </source>
</reference>
<proteinExistence type="predicted"/>
<organism evidence="2 3">
    <name type="scientific">Malassezia cuniculi</name>
    <dbReference type="NCBI Taxonomy" id="948313"/>
    <lineage>
        <taxon>Eukaryota</taxon>
        <taxon>Fungi</taxon>
        <taxon>Dikarya</taxon>
        <taxon>Basidiomycota</taxon>
        <taxon>Ustilaginomycotina</taxon>
        <taxon>Malasseziomycetes</taxon>
        <taxon>Malasseziales</taxon>
        <taxon>Malasseziaceae</taxon>
        <taxon>Malassezia</taxon>
    </lineage>
</organism>
<keyword evidence="3" id="KW-1185">Reference proteome</keyword>
<dbReference type="Proteomes" id="UP001219933">
    <property type="component" value="Chromosome 4"/>
</dbReference>
<gene>
    <name evidence="2" type="ORF">MCUN1_002905</name>
</gene>
<dbReference type="AlphaFoldDB" id="A0AAF0EWW8"/>
<feature type="region of interest" description="Disordered" evidence="1">
    <location>
        <begin position="191"/>
        <end position="212"/>
    </location>
</feature>
<protein>
    <recommendedName>
        <fullName evidence="4">F-box domain-containing protein</fullName>
    </recommendedName>
</protein>
<sequence>MHELRALPVEVLERVAYEAVRTDTGPPAGLTSLLLVSRHVHDTLAGSILYARLFCSSFDTDAIARRFGLLERSTAAAELVKRFRALHAVRSGDYTVEHLWTIYLIALEDDGRNIRQLEWANTAAVLESHADTGVAPSETEEAALALGIRAILSGGDRGTLQIAFGAHAYKILLAPESRGDDDSETHAATAADAGAGAGVTDASNSAAAASRPRQRAIDTCGQRISLAVPPAALGAISLFCESESAALGFPMKEPARSSLACDADYYRLLKCTSPTAPGLSADLLGGMLAGVWEGTFFFLDFDAYRDMLAGHPVRQAYAGQRQLLRLKETGQDDTHITLSGSGHSAWGRFTVSGSVRIWDGLVTVHKTYVSRREAWTYQGYVLGRHRIVGRWRDVAPGAQTGYEGPFVLSRR</sequence>
<evidence type="ECO:0000313" key="3">
    <source>
        <dbReference type="Proteomes" id="UP001219933"/>
    </source>
</evidence>
<name>A0AAF0EWW8_9BASI</name>
<evidence type="ECO:0000313" key="2">
    <source>
        <dbReference type="EMBL" id="WFD36034.1"/>
    </source>
</evidence>
<feature type="compositionally biased region" description="Low complexity" evidence="1">
    <location>
        <begin position="191"/>
        <end position="211"/>
    </location>
</feature>